<evidence type="ECO:0000313" key="2">
    <source>
        <dbReference type="Proteomes" id="UP000188268"/>
    </source>
</evidence>
<protein>
    <submittedName>
        <fullName evidence="1">Uncharacterized protein</fullName>
    </submittedName>
</protein>
<accession>A0A1R3H0V7</accession>
<proteinExistence type="predicted"/>
<keyword evidence="2" id="KW-1185">Reference proteome</keyword>
<sequence>MASNNRNGMATQFELLALKGSNLLVMVGTNMPFVGTSMAQTHPGRPFLLISLMESTFLDSN</sequence>
<evidence type="ECO:0000313" key="1">
    <source>
        <dbReference type="EMBL" id="OMO63982.1"/>
    </source>
</evidence>
<organism evidence="1 2">
    <name type="scientific">Corchorus capsularis</name>
    <name type="common">Jute</name>
    <dbReference type="NCBI Taxonomy" id="210143"/>
    <lineage>
        <taxon>Eukaryota</taxon>
        <taxon>Viridiplantae</taxon>
        <taxon>Streptophyta</taxon>
        <taxon>Embryophyta</taxon>
        <taxon>Tracheophyta</taxon>
        <taxon>Spermatophyta</taxon>
        <taxon>Magnoliopsida</taxon>
        <taxon>eudicotyledons</taxon>
        <taxon>Gunneridae</taxon>
        <taxon>Pentapetalae</taxon>
        <taxon>rosids</taxon>
        <taxon>malvids</taxon>
        <taxon>Malvales</taxon>
        <taxon>Malvaceae</taxon>
        <taxon>Grewioideae</taxon>
        <taxon>Apeibeae</taxon>
        <taxon>Corchorus</taxon>
    </lineage>
</organism>
<dbReference type="Proteomes" id="UP000188268">
    <property type="component" value="Unassembled WGS sequence"/>
</dbReference>
<dbReference type="Gramene" id="OMO63982">
    <property type="protein sequence ID" value="OMO63982"/>
    <property type="gene ID" value="CCACVL1_22136"/>
</dbReference>
<dbReference type="AlphaFoldDB" id="A0A1R3H0V7"/>
<dbReference type="EMBL" id="AWWV01012854">
    <property type="protein sequence ID" value="OMO63982.1"/>
    <property type="molecule type" value="Genomic_DNA"/>
</dbReference>
<comment type="caution">
    <text evidence="1">The sequence shown here is derived from an EMBL/GenBank/DDBJ whole genome shotgun (WGS) entry which is preliminary data.</text>
</comment>
<reference evidence="1 2" key="1">
    <citation type="submission" date="2013-09" db="EMBL/GenBank/DDBJ databases">
        <title>Corchorus capsularis genome sequencing.</title>
        <authorList>
            <person name="Alam M."/>
            <person name="Haque M.S."/>
            <person name="Islam M.S."/>
            <person name="Emdad E.M."/>
            <person name="Islam M.M."/>
            <person name="Ahmed B."/>
            <person name="Halim A."/>
            <person name="Hossen Q.M.M."/>
            <person name="Hossain M.Z."/>
            <person name="Ahmed R."/>
            <person name="Khan M.M."/>
            <person name="Islam R."/>
            <person name="Rashid M.M."/>
            <person name="Khan S.A."/>
            <person name="Rahman M.S."/>
            <person name="Alam M."/>
        </authorList>
    </citation>
    <scope>NUCLEOTIDE SEQUENCE [LARGE SCALE GENOMIC DNA]</scope>
    <source>
        <strain evidence="2">cv. CVL-1</strain>
        <tissue evidence="1">Whole seedling</tissue>
    </source>
</reference>
<gene>
    <name evidence="1" type="ORF">CCACVL1_22136</name>
</gene>
<name>A0A1R3H0V7_COCAP</name>